<organism evidence="13 14">
    <name type="scientific">Candidatus Blackburnbacteria bacterium RIFCSPLOWO2_01_FULL_40_20</name>
    <dbReference type="NCBI Taxonomy" id="1797519"/>
    <lineage>
        <taxon>Bacteria</taxon>
        <taxon>Candidatus Blackburniibacteriota</taxon>
    </lineage>
</organism>
<dbReference type="Gene3D" id="1.10.730.10">
    <property type="entry name" value="Isoleucyl-tRNA Synthetase, Domain 1"/>
    <property type="match status" value="1"/>
</dbReference>
<evidence type="ECO:0000256" key="2">
    <source>
        <dbReference type="ARBA" id="ARBA00022490"/>
    </source>
</evidence>
<evidence type="ECO:0000256" key="1">
    <source>
        <dbReference type="ARBA" id="ARBA00013169"/>
    </source>
</evidence>
<sequence length="712" mass="82140">MDKTYDPKLHEEKIYTLWEKGGYFTPKIDKNKKPFTIIMPPPNANDPLHIGHARFVAVEDVLIRYHRMKGDSTLWLPGADHAGIETQFVFEKRLKEDGKSRFDFDQNTLYQMIWKYVQENKKTMEGQLRILGASCDWTRGKFTLDPDIVKIVYKTFKKLYDNGLVYKGNKLVNYCTYCGTAYSELEVDRVEKNIPLYYVKYSNADGEFITVATTRPETIFADTHLAVNPKDKKRGKLIGTKVLNPLTNEEMEIIGDEFVDPEFGTGIVKLTPAHDFNDFEAAQKHDLPFIVAINQDGKITTIGKKYAGLTVKKAREEVVKDLQEKGSIEKIDENYKTVVGVCYRCKNTIEPMLSTQWFLKVEPLVKTAREAVISGKIKFAAQRFEKTYLHWLDILRDWNISRQIVWGIRMPVWYCSACSQTIVTDGEKPEFCSNCQSADLEQESYTFDTWFSSGQWPFATLQTTQPGDFEYFYPTSVMETAYDILPFWVMRMIMLGLYATGEVPFKEVLIHGLVRDKQGQKISKSKGNVIDPIVMAEKYGSDALRMGIVWGALVENDISLSEDNIRAQRNFANKIWNVARYITTQSIEPRAKSIEKSKDTSKQDDAWIKEELGKTIERTTVLLEDYRLNEAAEEIYDFVWHKLADVYLEKTKDRQSEAQPTLLFALQESLKLLHPFMPFVTETIWQTLKETKGVEGFFEEEALIVAKWPEVV</sequence>
<evidence type="ECO:0000259" key="11">
    <source>
        <dbReference type="Pfam" id="PF00133"/>
    </source>
</evidence>
<dbReference type="Gene3D" id="3.40.50.620">
    <property type="entry name" value="HUPs"/>
    <property type="match status" value="2"/>
</dbReference>
<dbReference type="GO" id="GO:0005524">
    <property type="term" value="F:ATP binding"/>
    <property type="evidence" value="ECO:0007669"/>
    <property type="project" value="UniProtKB-KW"/>
</dbReference>
<dbReference type="GO" id="GO:0006438">
    <property type="term" value="P:valyl-tRNA aminoacylation"/>
    <property type="evidence" value="ECO:0007669"/>
    <property type="project" value="UniProtKB-UniRule"/>
</dbReference>
<comment type="similarity">
    <text evidence="10">Belongs to the class-I aminoacyl-tRNA synthetase family.</text>
</comment>
<keyword evidence="2" id="KW-0963">Cytoplasm</keyword>
<evidence type="ECO:0000313" key="14">
    <source>
        <dbReference type="Proteomes" id="UP000178659"/>
    </source>
</evidence>
<evidence type="ECO:0000256" key="9">
    <source>
        <dbReference type="NCBIfam" id="TIGR00422"/>
    </source>
</evidence>
<dbReference type="GO" id="GO:0002161">
    <property type="term" value="F:aminoacyl-tRNA deacylase activity"/>
    <property type="evidence" value="ECO:0007669"/>
    <property type="project" value="InterPro"/>
</dbReference>
<dbReference type="PANTHER" id="PTHR11946">
    <property type="entry name" value="VALYL-TRNA SYNTHETASES"/>
    <property type="match status" value="1"/>
</dbReference>
<dbReference type="SUPFAM" id="SSF47323">
    <property type="entry name" value="Anticodon-binding domain of a subclass of class I aminoacyl-tRNA synthetases"/>
    <property type="match status" value="1"/>
</dbReference>
<dbReference type="GO" id="GO:0004832">
    <property type="term" value="F:valine-tRNA ligase activity"/>
    <property type="evidence" value="ECO:0007669"/>
    <property type="project" value="UniProtKB-UniRule"/>
</dbReference>
<evidence type="ECO:0000256" key="5">
    <source>
        <dbReference type="ARBA" id="ARBA00022840"/>
    </source>
</evidence>
<keyword evidence="3 10" id="KW-0436">Ligase</keyword>
<name>A0A1G1VFS6_9BACT</name>
<evidence type="ECO:0000256" key="10">
    <source>
        <dbReference type="RuleBase" id="RU363035"/>
    </source>
</evidence>
<comment type="caution">
    <text evidence="13">The sequence shown here is derived from an EMBL/GenBank/DDBJ whole genome shotgun (WGS) entry which is preliminary data.</text>
</comment>
<proteinExistence type="inferred from homology"/>
<dbReference type="EMBL" id="MHCC01000001">
    <property type="protein sequence ID" value="OGY14274.1"/>
    <property type="molecule type" value="Genomic_DNA"/>
</dbReference>
<dbReference type="SUPFAM" id="SSF50677">
    <property type="entry name" value="ValRS/IleRS/LeuRS editing domain"/>
    <property type="match status" value="1"/>
</dbReference>
<dbReference type="PROSITE" id="PS00178">
    <property type="entry name" value="AA_TRNA_LIGASE_I"/>
    <property type="match status" value="1"/>
</dbReference>
<dbReference type="InterPro" id="IPR014729">
    <property type="entry name" value="Rossmann-like_a/b/a_fold"/>
</dbReference>
<dbReference type="InterPro" id="IPR009080">
    <property type="entry name" value="tRNAsynth_Ia_anticodon-bd"/>
</dbReference>
<dbReference type="EC" id="6.1.1.9" evidence="1 9"/>
<dbReference type="PRINTS" id="PR00986">
    <property type="entry name" value="TRNASYNTHVAL"/>
</dbReference>
<evidence type="ECO:0000259" key="12">
    <source>
        <dbReference type="Pfam" id="PF08264"/>
    </source>
</evidence>
<evidence type="ECO:0000313" key="13">
    <source>
        <dbReference type="EMBL" id="OGY14274.1"/>
    </source>
</evidence>
<dbReference type="NCBIfam" id="TIGR00422">
    <property type="entry name" value="valS"/>
    <property type="match status" value="1"/>
</dbReference>
<evidence type="ECO:0000256" key="6">
    <source>
        <dbReference type="ARBA" id="ARBA00022917"/>
    </source>
</evidence>
<dbReference type="Pfam" id="PF08264">
    <property type="entry name" value="Anticodon_1"/>
    <property type="match status" value="1"/>
</dbReference>
<dbReference type="PANTHER" id="PTHR11946:SF93">
    <property type="entry name" value="VALINE--TRNA LIGASE, CHLOROPLASTIC_MITOCHONDRIAL 2"/>
    <property type="match status" value="1"/>
</dbReference>
<keyword evidence="6 10" id="KW-0648">Protein biosynthesis</keyword>
<evidence type="ECO:0000256" key="4">
    <source>
        <dbReference type="ARBA" id="ARBA00022741"/>
    </source>
</evidence>
<evidence type="ECO:0000256" key="8">
    <source>
        <dbReference type="ARBA" id="ARBA00047552"/>
    </source>
</evidence>
<dbReference type="GO" id="GO:0005829">
    <property type="term" value="C:cytosol"/>
    <property type="evidence" value="ECO:0007669"/>
    <property type="project" value="TreeGrafter"/>
</dbReference>
<evidence type="ECO:0000256" key="3">
    <source>
        <dbReference type="ARBA" id="ARBA00022598"/>
    </source>
</evidence>
<dbReference type="InterPro" id="IPR033705">
    <property type="entry name" value="Anticodon_Ia_Val"/>
</dbReference>
<dbReference type="CDD" id="cd07962">
    <property type="entry name" value="Anticodon_Ia_Val"/>
    <property type="match status" value="1"/>
</dbReference>
<dbReference type="InterPro" id="IPR009008">
    <property type="entry name" value="Val/Leu/Ile-tRNA-synth_edit"/>
</dbReference>
<dbReference type="CDD" id="cd00817">
    <property type="entry name" value="ValRS_core"/>
    <property type="match status" value="1"/>
</dbReference>
<dbReference type="InterPro" id="IPR013155">
    <property type="entry name" value="M/V/L/I-tRNA-synth_anticd-bd"/>
</dbReference>
<dbReference type="InterPro" id="IPR001412">
    <property type="entry name" value="aa-tRNA-synth_I_CS"/>
</dbReference>
<keyword evidence="4 10" id="KW-0547">Nucleotide-binding</keyword>
<feature type="domain" description="Methionyl/Valyl/Leucyl/Isoleucyl-tRNA synthetase anticodon-binding" evidence="12">
    <location>
        <begin position="605"/>
        <end position="710"/>
    </location>
</feature>
<feature type="domain" description="Aminoacyl-tRNA synthetase class Ia" evidence="11">
    <location>
        <begin position="13"/>
        <end position="560"/>
    </location>
</feature>
<evidence type="ECO:0000256" key="7">
    <source>
        <dbReference type="ARBA" id="ARBA00023146"/>
    </source>
</evidence>
<accession>A0A1G1VFS6</accession>
<dbReference type="InterPro" id="IPR002303">
    <property type="entry name" value="Valyl-tRNA_ligase"/>
</dbReference>
<dbReference type="InterPro" id="IPR002300">
    <property type="entry name" value="aa-tRNA-synth_Ia"/>
</dbReference>
<comment type="catalytic activity">
    <reaction evidence="8">
        <text>tRNA(Val) + L-valine + ATP = L-valyl-tRNA(Val) + AMP + diphosphate</text>
        <dbReference type="Rhea" id="RHEA:10704"/>
        <dbReference type="Rhea" id="RHEA-COMP:9672"/>
        <dbReference type="Rhea" id="RHEA-COMP:9708"/>
        <dbReference type="ChEBI" id="CHEBI:30616"/>
        <dbReference type="ChEBI" id="CHEBI:33019"/>
        <dbReference type="ChEBI" id="CHEBI:57762"/>
        <dbReference type="ChEBI" id="CHEBI:78442"/>
        <dbReference type="ChEBI" id="CHEBI:78537"/>
        <dbReference type="ChEBI" id="CHEBI:456215"/>
        <dbReference type="EC" id="6.1.1.9"/>
    </reaction>
</comment>
<dbReference type="Pfam" id="PF00133">
    <property type="entry name" value="tRNA-synt_1"/>
    <property type="match status" value="1"/>
</dbReference>
<dbReference type="FunFam" id="1.10.730.10:FF:000002">
    <property type="entry name" value="Leucine--tRNA ligase"/>
    <property type="match status" value="1"/>
</dbReference>
<keyword evidence="5 10" id="KW-0067">ATP-binding</keyword>
<dbReference type="SUPFAM" id="SSF52374">
    <property type="entry name" value="Nucleotidylyl transferase"/>
    <property type="match status" value="1"/>
</dbReference>
<dbReference type="NCBIfam" id="NF004349">
    <property type="entry name" value="PRK05729.1"/>
    <property type="match status" value="1"/>
</dbReference>
<keyword evidence="7 10" id="KW-0030">Aminoacyl-tRNA synthetase</keyword>
<protein>
    <recommendedName>
        <fullName evidence="1 9">Valine--tRNA ligase</fullName>
        <ecNumber evidence="1 9">6.1.1.9</ecNumber>
    </recommendedName>
</protein>
<gene>
    <name evidence="13" type="ORF">A3A77_02255</name>
</gene>
<reference evidence="13 14" key="1">
    <citation type="journal article" date="2016" name="Nat. Commun.">
        <title>Thousands of microbial genomes shed light on interconnected biogeochemical processes in an aquifer system.</title>
        <authorList>
            <person name="Anantharaman K."/>
            <person name="Brown C.T."/>
            <person name="Hug L.A."/>
            <person name="Sharon I."/>
            <person name="Castelle C.J."/>
            <person name="Probst A.J."/>
            <person name="Thomas B.C."/>
            <person name="Singh A."/>
            <person name="Wilkins M.J."/>
            <person name="Karaoz U."/>
            <person name="Brodie E.L."/>
            <person name="Williams K.H."/>
            <person name="Hubbard S.S."/>
            <person name="Banfield J.F."/>
        </authorList>
    </citation>
    <scope>NUCLEOTIDE SEQUENCE [LARGE SCALE GENOMIC DNA]</scope>
</reference>
<dbReference type="AlphaFoldDB" id="A0A1G1VFS6"/>
<dbReference type="Proteomes" id="UP000178659">
    <property type="component" value="Unassembled WGS sequence"/>
</dbReference>